<dbReference type="Pfam" id="PF08327">
    <property type="entry name" value="AHSA1"/>
    <property type="match status" value="1"/>
</dbReference>
<dbReference type="RefSeq" id="WP_176539772.1">
    <property type="nucleotide sequence ID" value="NZ_CP088288.1"/>
</dbReference>
<dbReference type="InterPro" id="IPR023393">
    <property type="entry name" value="START-like_dom_sf"/>
</dbReference>
<accession>A0ABZ2P3J9</accession>
<dbReference type="InterPro" id="IPR013538">
    <property type="entry name" value="ASHA1/2-like_C"/>
</dbReference>
<keyword evidence="4" id="KW-1185">Reference proteome</keyword>
<reference evidence="3" key="2">
    <citation type="submission" date="2024-03" db="EMBL/GenBank/DDBJ databases">
        <authorList>
            <person name="Bromfield E.S.P."/>
            <person name="Cloutier S."/>
        </authorList>
    </citation>
    <scope>NUCLEOTIDE SEQUENCE</scope>
    <source>
        <strain evidence="3">5S5</strain>
    </source>
</reference>
<evidence type="ECO:0000313" key="3">
    <source>
        <dbReference type="EMBL" id="WXC81662.1"/>
    </source>
</evidence>
<evidence type="ECO:0000313" key="4">
    <source>
        <dbReference type="Proteomes" id="UP001432046"/>
    </source>
</evidence>
<feature type="domain" description="Activator of Hsp90 ATPase homologue 1/2-like C-terminal" evidence="2">
    <location>
        <begin position="15"/>
        <end position="136"/>
    </location>
</feature>
<dbReference type="Proteomes" id="UP001432046">
    <property type="component" value="Chromosome"/>
</dbReference>
<evidence type="ECO:0000256" key="1">
    <source>
        <dbReference type="ARBA" id="ARBA00006817"/>
    </source>
</evidence>
<evidence type="ECO:0000259" key="2">
    <source>
        <dbReference type="Pfam" id="PF08327"/>
    </source>
</evidence>
<reference evidence="3" key="1">
    <citation type="journal article" date="2021" name="Int. J. Syst. Evol. Microbiol.">
        <title>Bradyrhizobium septentrionale sp. nov. (sv. septentrionale) and Bradyrhizobium quebecense sp. nov. (sv. septentrionale) associated with legumes native to Canada possess rearranged symbiosis genes and numerous insertion sequences.</title>
        <authorList>
            <person name="Bromfield E.S.P."/>
            <person name="Cloutier S."/>
        </authorList>
    </citation>
    <scope>NUCLEOTIDE SEQUENCE</scope>
    <source>
        <strain evidence="3">5S5</strain>
    </source>
</reference>
<protein>
    <submittedName>
        <fullName evidence="3">SRPBCC family protein</fullName>
    </submittedName>
</protein>
<dbReference type="EMBL" id="CP147711">
    <property type="protein sequence ID" value="WXC81662.1"/>
    <property type="molecule type" value="Genomic_DNA"/>
</dbReference>
<gene>
    <name evidence="3" type="ORF">WDK88_08625</name>
</gene>
<dbReference type="CDD" id="cd08893">
    <property type="entry name" value="SRPBCC_CalC_Aha1-like_GntR-HTH"/>
    <property type="match status" value="1"/>
</dbReference>
<comment type="similarity">
    <text evidence="1">Belongs to the AHA1 family.</text>
</comment>
<name>A0ABZ2P3J9_9BRAD</name>
<sequence length="156" mass="17805">MSKPEFVYTIYIASTPERVFAALTDAKMSEQYWHGSSVVSDWKIGSPFAIRMPRHNKEITGEVLEYDPPRRLAYSFLAHDGSDGGKASRVTFELERQRDQVRLTVIHDRFEPGSVALEKISLGWPLILSSLKSYVECGRVLHAPWYENEATTEQAR</sequence>
<proteinExistence type="inferred from homology"/>
<dbReference type="SUPFAM" id="SSF55961">
    <property type="entry name" value="Bet v1-like"/>
    <property type="match status" value="1"/>
</dbReference>
<dbReference type="Gene3D" id="3.30.530.20">
    <property type="match status" value="1"/>
</dbReference>
<organism evidence="3 4">
    <name type="scientific">Bradyrhizobium septentrionale</name>
    <dbReference type="NCBI Taxonomy" id="1404411"/>
    <lineage>
        <taxon>Bacteria</taxon>
        <taxon>Pseudomonadati</taxon>
        <taxon>Pseudomonadota</taxon>
        <taxon>Alphaproteobacteria</taxon>
        <taxon>Hyphomicrobiales</taxon>
        <taxon>Nitrobacteraceae</taxon>
        <taxon>Bradyrhizobium</taxon>
    </lineage>
</organism>